<name>A0AAU9NR75_9ASTR</name>
<evidence type="ECO:0008006" key="4">
    <source>
        <dbReference type="Google" id="ProtNLM"/>
    </source>
</evidence>
<proteinExistence type="predicted"/>
<reference evidence="2 3" key="1">
    <citation type="submission" date="2022-01" db="EMBL/GenBank/DDBJ databases">
        <authorList>
            <person name="Xiong W."/>
            <person name="Schranz E."/>
        </authorList>
    </citation>
    <scope>NUCLEOTIDE SEQUENCE [LARGE SCALE GENOMIC DNA]</scope>
</reference>
<dbReference type="PANTHER" id="PTHR33334:SF5">
    <property type="entry name" value="PROTEIN LNK2"/>
    <property type="match status" value="1"/>
</dbReference>
<feature type="region of interest" description="Disordered" evidence="1">
    <location>
        <begin position="348"/>
        <end position="369"/>
    </location>
</feature>
<protein>
    <recommendedName>
        <fullName evidence="4">Protein LNK2</fullName>
    </recommendedName>
</protein>
<dbReference type="GO" id="GO:0006355">
    <property type="term" value="P:regulation of DNA-templated transcription"/>
    <property type="evidence" value="ECO:0007669"/>
    <property type="project" value="InterPro"/>
</dbReference>
<dbReference type="EMBL" id="CAKMRJ010005412">
    <property type="protein sequence ID" value="CAH1440296.1"/>
    <property type="molecule type" value="Genomic_DNA"/>
</dbReference>
<dbReference type="GO" id="GO:0007623">
    <property type="term" value="P:circadian rhythm"/>
    <property type="evidence" value="ECO:0007669"/>
    <property type="project" value="InterPro"/>
</dbReference>
<dbReference type="Proteomes" id="UP001157418">
    <property type="component" value="Unassembled WGS sequence"/>
</dbReference>
<evidence type="ECO:0000313" key="2">
    <source>
        <dbReference type="EMBL" id="CAH1440296.1"/>
    </source>
</evidence>
<accession>A0AAU9NR75</accession>
<dbReference type="AlphaFoldDB" id="A0AAU9NR75"/>
<evidence type="ECO:0000256" key="1">
    <source>
        <dbReference type="SAM" id="MobiDB-lite"/>
    </source>
</evidence>
<dbReference type="PANTHER" id="PTHR33334">
    <property type="entry name" value="PROTEIN LNK1"/>
    <property type="match status" value="1"/>
</dbReference>
<organism evidence="2 3">
    <name type="scientific">Lactuca virosa</name>
    <dbReference type="NCBI Taxonomy" id="75947"/>
    <lineage>
        <taxon>Eukaryota</taxon>
        <taxon>Viridiplantae</taxon>
        <taxon>Streptophyta</taxon>
        <taxon>Embryophyta</taxon>
        <taxon>Tracheophyta</taxon>
        <taxon>Spermatophyta</taxon>
        <taxon>Magnoliopsida</taxon>
        <taxon>eudicotyledons</taxon>
        <taxon>Gunneridae</taxon>
        <taxon>Pentapetalae</taxon>
        <taxon>asterids</taxon>
        <taxon>campanulids</taxon>
        <taxon>Asterales</taxon>
        <taxon>Asteraceae</taxon>
        <taxon>Cichorioideae</taxon>
        <taxon>Cichorieae</taxon>
        <taxon>Lactucinae</taxon>
        <taxon>Lactuca</taxon>
    </lineage>
</organism>
<comment type="caution">
    <text evidence="2">The sequence shown here is derived from an EMBL/GenBank/DDBJ whole genome shotgun (WGS) entry which is preliminary data.</text>
</comment>
<keyword evidence="3" id="KW-1185">Reference proteome</keyword>
<sequence>MFEWEGEELANIIWGKTGENEDHIVPYPDETYEITTELYEENRKVSPFNATKLDLEHKDEKALVDSNFVDYGWTNVGSFDDLDRILSNNDLVYENTNISSMESPSLHIKDVNTNLELMECSEGKNGKSASSNNAQRTSSLVYPNGDVNVAMPDENGIGIGIGKPHMGNKGETCDPWFSLGNQGKEFEKGYTQHIKIPSSMSRNQETEYKKSPCGYNNIMGNQQFQSGSSSLMMPLSMMTPQEKIEKLRRRQQMRALFAICKQQQEFRQNSSFTSCSNESQIDESLSTLMMNTSSSSLEDAILHQLENVVSTLGIQIRLCIRDSLFRLAQNALERKYAISSNEQVPNVVTQERLGETKSSARKPDGETKTNPIDRIVAHLLFHRPPELSGEHLQSQG</sequence>
<gene>
    <name evidence="2" type="ORF">LVIROSA_LOCUS26441</name>
</gene>
<dbReference type="InterPro" id="IPR039928">
    <property type="entry name" value="LNK"/>
</dbReference>
<evidence type="ECO:0000313" key="3">
    <source>
        <dbReference type="Proteomes" id="UP001157418"/>
    </source>
</evidence>